<accession>A0A0W0ZIN7</accession>
<dbReference type="AlphaFoldDB" id="A0A0W0ZIN7"/>
<organism evidence="1 2">
    <name type="scientific">Legionella steelei</name>
    <dbReference type="NCBI Taxonomy" id="947033"/>
    <lineage>
        <taxon>Bacteria</taxon>
        <taxon>Pseudomonadati</taxon>
        <taxon>Pseudomonadota</taxon>
        <taxon>Gammaproteobacteria</taxon>
        <taxon>Legionellales</taxon>
        <taxon>Legionellaceae</taxon>
        <taxon>Legionella</taxon>
    </lineage>
</organism>
<dbReference type="STRING" id="947033.Lste_2038"/>
<sequence length="193" mass="21207">MNNHPFSCTVAPLTKCNHATSTHDNATHNETTTQPPSLLSIAIKVLERNKNNSTRNLSATAQLQHTKTNATKTPEVLPSNTELHKGTTVLGFTAIGGSQDSCTVAFPIERNHETHLTCHKCGYRNPFCSCKLTPAPGIAICNDCEHFTVDIIGDGTGIGSCELGVKWTQEFTGRMPLYRYSERHCMQFSKLMD</sequence>
<reference evidence="1 2" key="1">
    <citation type="submission" date="2015-11" db="EMBL/GenBank/DDBJ databases">
        <title>Genomic analysis of 38 Legionella species identifies large and diverse effector repertoires.</title>
        <authorList>
            <person name="Burstein D."/>
            <person name="Amaro F."/>
            <person name="Zusman T."/>
            <person name="Lifshitz Z."/>
            <person name="Cohen O."/>
            <person name="Gilbert J.A."/>
            <person name="Pupko T."/>
            <person name="Shuman H.A."/>
            <person name="Segal G."/>
        </authorList>
    </citation>
    <scope>NUCLEOTIDE SEQUENCE [LARGE SCALE GENOMIC DNA]</scope>
    <source>
        <strain evidence="1 2">IMVS3376</strain>
    </source>
</reference>
<dbReference type="OrthoDB" id="10004823at2"/>
<name>A0A0W0ZIN7_9GAMM</name>
<dbReference type="RefSeq" id="WP_058510933.1">
    <property type="nucleotide sequence ID" value="NZ_LNYY01000019.1"/>
</dbReference>
<keyword evidence="2" id="KW-1185">Reference proteome</keyword>
<dbReference type="Proteomes" id="UP000054926">
    <property type="component" value="Unassembled WGS sequence"/>
</dbReference>
<evidence type="ECO:0000313" key="2">
    <source>
        <dbReference type="Proteomes" id="UP000054926"/>
    </source>
</evidence>
<comment type="caution">
    <text evidence="1">The sequence shown here is derived from an EMBL/GenBank/DDBJ whole genome shotgun (WGS) entry which is preliminary data.</text>
</comment>
<gene>
    <name evidence="1" type="ORF">Lste_2038</name>
</gene>
<protein>
    <submittedName>
        <fullName evidence="1">Uncharacterized protein</fullName>
    </submittedName>
</protein>
<dbReference type="PATRIC" id="fig|947033.5.peg.2162"/>
<proteinExistence type="predicted"/>
<dbReference type="EMBL" id="LNYY01000019">
    <property type="protein sequence ID" value="KTD68880.1"/>
    <property type="molecule type" value="Genomic_DNA"/>
</dbReference>
<evidence type="ECO:0000313" key="1">
    <source>
        <dbReference type="EMBL" id="KTD68880.1"/>
    </source>
</evidence>